<evidence type="ECO:0000256" key="2">
    <source>
        <dbReference type="ARBA" id="ARBA00022963"/>
    </source>
</evidence>
<evidence type="ECO:0000256" key="4">
    <source>
        <dbReference type="ARBA" id="ARBA00038012"/>
    </source>
</evidence>
<sequence>MARGRRNGDDDGAWRPTEEDAYLEAFDDDLEQELMGGKPIETSKLEPEKTSRATPQRKSPAPQRKKITKRPKRPDDETWKPTDEELEDEELEVQEMVNEQLLNEELEQAQTAKKSPSKASTTTERKKPKPRTRDEDEELWTPSDDEDYEDSGDDYLDYDTLKDKIGKDDVPFSRKTPSPKRATPPKKTKKASADKSEEQEDEPASGNGTPPKKPKKRPAVVSAGSPEYHKKPAPKPLSLAPLPLRKHNLAPAKNEVPPDFIVSGQNSKAPFTFTVYRGEGMCMLAMNWKNGTPPDDFVGFVIGYREPQATQWREIPNFITFPGEAPQSGPDARSSRRSPIQRFRWVHFPYTVDVPGNFHYRVTPVFMKCRDENRELIYGELQEVKIQIMAGTYPGKMNIAFTRGFVSSKAFTKRFGSDGGLGTILPAKADEGLDFRPKDPELQEKALSWMGFEAREVMLGALDSAIEDETAQVRVLAYDLNNPEIVLRLKKLGKRLKIIIDDSEPHKDDDDAETKAAVMLMRSAGKNNVQRQHMGGLHHNKVIIVDGQKTQIAIGGSTNFSWRGLYVQNNNLIAMEGRGPVEVFNQAFENYWEHPNDTDGFYKTESATWQHLGLPGIDAQVTFSPHSSKAGTLEGIANDIASAESSLFYSLAFLYQTPGVIREAIVKKTAQKGIMVYGLSDKSVNELELQTSDGNPPIAYPESFDHESAGGSGARMHHKFVVIDFDKPTARVYTGSHNFSSAADLKNAENLFLIRDQRVATAYMIEAVSMFDHYEVRNHVQKKQDAEKKGDKHRINLRLPPNRKQGEKPWWDQYWSVKQKIRDREMFGA</sequence>
<feature type="compositionally biased region" description="Acidic residues" evidence="6">
    <location>
        <begin position="135"/>
        <end position="157"/>
    </location>
</feature>
<feature type="region of interest" description="Disordered" evidence="6">
    <location>
        <begin position="33"/>
        <end position="241"/>
    </location>
</feature>
<dbReference type="GO" id="GO:0016891">
    <property type="term" value="F:RNA endonuclease activity producing 5'-phosphomonoesters, hydrolytic mechanism"/>
    <property type="evidence" value="ECO:0007669"/>
    <property type="project" value="TreeGrafter"/>
</dbReference>
<dbReference type="InterPro" id="IPR001736">
    <property type="entry name" value="PLipase_D/transphosphatidylase"/>
</dbReference>
<dbReference type="PANTHER" id="PTHR43856">
    <property type="entry name" value="CARDIOLIPIN HYDROLASE"/>
    <property type="match status" value="1"/>
</dbReference>
<organism evidence="8 9">
    <name type="scientific">Diaporthe helianthi</name>
    <dbReference type="NCBI Taxonomy" id="158607"/>
    <lineage>
        <taxon>Eukaryota</taxon>
        <taxon>Fungi</taxon>
        <taxon>Dikarya</taxon>
        <taxon>Ascomycota</taxon>
        <taxon>Pezizomycotina</taxon>
        <taxon>Sordariomycetes</taxon>
        <taxon>Sordariomycetidae</taxon>
        <taxon>Diaporthales</taxon>
        <taxon>Diaporthaceae</taxon>
        <taxon>Diaporthe</taxon>
    </lineage>
</organism>
<proteinExistence type="inferred from homology"/>
<feature type="region of interest" description="Disordered" evidence="6">
    <location>
        <begin position="1"/>
        <end position="20"/>
    </location>
</feature>
<dbReference type="PANTHER" id="PTHR43856:SF1">
    <property type="entry name" value="MITOCHONDRIAL CARDIOLIPIN HYDROLASE"/>
    <property type="match status" value="1"/>
</dbReference>
<dbReference type="SMART" id="SM00155">
    <property type="entry name" value="PLDc"/>
    <property type="match status" value="2"/>
</dbReference>
<evidence type="ECO:0000259" key="7">
    <source>
        <dbReference type="PROSITE" id="PS50035"/>
    </source>
</evidence>
<dbReference type="AlphaFoldDB" id="A0A2P5HGM2"/>
<keyword evidence="3" id="KW-0443">Lipid metabolism</keyword>
<evidence type="ECO:0000313" key="8">
    <source>
        <dbReference type="EMBL" id="POS69394.1"/>
    </source>
</evidence>
<evidence type="ECO:0000313" key="9">
    <source>
        <dbReference type="Proteomes" id="UP000094444"/>
    </source>
</evidence>
<dbReference type="InterPro" id="IPR025202">
    <property type="entry name" value="PLD-like_dom"/>
</dbReference>
<comment type="similarity">
    <text evidence="4">Belongs to the phospholipase D family. MitoPLD/Zucchini subfamily.</text>
</comment>
<dbReference type="PROSITE" id="PS50035">
    <property type="entry name" value="PLD"/>
    <property type="match status" value="2"/>
</dbReference>
<keyword evidence="9" id="KW-1185">Reference proteome</keyword>
<dbReference type="Pfam" id="PF13091">
    <property type="entry name" value="PLDc_2"/>
    <property type="match status" value="2"/>
</dbReference>
<feature type="compositionally biased region" description="Basic and acidic residues" evidence="6">
    <location>
        <begin position="159"/>
        <end position="172"/>
    </location>
</feature>
<evidence type="ECO:0000256" key="1">
    <source>
        <dbReference type="ARBA" id="ARBA00022801"/>
    </source>
</evidence>
<dbReference type="Proteomes" id="UP000094444">
    <property type="component" value="Unassembled WGS sequence"/>
</dbReference>
<name>A0A2P5HGM2_DIAHE</name>
<dbReference type="GO" id="GO:0016042">
    <property type="term" value="P:lipid catabolic process"/>
    <property type="evidence" value="ECO:0007669"/>
    <property type="project" value="UniProtKB-KW"/>
</dbReference>
<evidence type="ECO:0000256" key="5">
    <source>
        <dbReference type="ARBA" id="ARBA00040549"/>
    </source>
</evidence>
<comment type="caution">
    <text evidence="8">The sequence shown here is derived from an EMBL/GenBank/DDBJ whole genome shotgun (WGS) entry which is preliminary data.</text>
</comment>
<feature type="compositionally biased region" description="Basic residues" evidence="6">
    <location>
        <begin position="63"/>
        <end position="72"/>
    </location>
</feature>
<keyword evidence="1" id="KW-0378">Hydrolase</keyword>
<dbReference type="InParanoid" id="A0A2P5HGM2"/>
<feature type="compositionally biased region" description="Polar residues" evidence="6">
    <location>
        <begin position="109"/>
        <end position="120"/>
    </location>
</feature>
<dbReference type="CDD" id="cd09172">
    <property type="entry name" value="PLDc_Nuc_like_unchar1_1"/>
    <property type="match status" value="1"/>
</dbReference>
<keyword evidence="2" id="KW-0442">Lipid degradation</keyword>
<feature type="compositionally biased region" description="Basic and acidic residues" evidence="6">
    <location>
        <begin position="1"/>
        <end position="18"/>
    </location>
</feature>
<feature type="compositionally biased region" description="Acidic residues" evidence="6">
    <location>
        <begin position="84"/>
        <end position="93"/>
    </location>
</feature>
<dbReference type="OrthoDB" id="5205528at2759"/>
<evidence type="ECO:0000256" key="3">
    <source>
        <dbReference type="ARBA" id="ARBA00023098"/>
    </source>
</evidence>
<dbReference type="EMBL" id="MAVT02002341">
    <property type="protein sequence ID" value="POS69394.1"/>
    <property type="molecule type" value="Genomic_DNA"/>
</dbReference>
<reference evidence="8" key="1">
    <citation type="submission" date="2017-09" db="EMBL/GenBank/DDBJ databases">
        <title>Polyketide synthases of a Diaporthe helianthi virulent isolate.</title>
        <authorList>
            <person name="Baroncelli R."/>
        </authorList>
    </citation>
    <scope>NUCLEOTIDE SEQUENCE [LARGE SCALE GENOMIC DNA]</scope>
    <source>
        <strain evidence="8">7/96</strain>
    </source>
</reference>
<dbReference type="SUPFAM" id="SSF56024">
    <property type="entry name" value="Phospholipase D/nuclease"/>
    <property type="match status" value="2"/>
</dbReference>
<feature type="domain" description="PLD phosphodiesterase" evidence="7">
    <location>
        <begin position="712"/>
        <end position="743"/>
    </location>
</feature>
<feature type="compositionally biased region" description="Basic and acidic residues" evidence="6">
    <location>
        <begin position="41"/>
        <end position="51"/>
    </location>
</feature>
<accession>A0A2P5HGM2</accession>
<dbReference type="Gene3D" id="3.30.870.10">
    <property type="entry name" value="Endonuclease Chain A"/>
    <property type="match status" value="2"/>
</dbReference>
<dbReference type="InterPro" id="IPR051406">
    <property type="entry name" value="PLD_domain"/>
</dbReference>
<evidence type="ECO:0000256" key="6">
    <source>
        <dbReference type="SAM" id="MobiDB-lite"/>
    </source>
</evidence>
<feature type="domain" description="PLD phosphodiesterase" evidence="7">
    <location>
        <begin position="534"/>
        <end position="564"/>
    </location>
</feature>
<protein>
    <recommendedName>
        <fullName evidence="5">Mitochondrial cardiolipin hydrolase</fullName>
    </recommendedName>
</protein>
<gene>
    <name evidence="8" type="ORF">DHEL01_v212214</name>
</gene>
<dbReference type="STRING" id="158607.A0A2P5HGM2"/>
<dbReference type="CDD" id="cd09173">
    <property type="entry name" value="PLDc_Nuc_like_unchar1_2"/>
    <property type="match status" value="1"/>
</dbReference>
<feature type="compositionally biased region" description="Basic and acidic residues" evidence="6">
    <location>
        <begin position="73"/>
        <end position="83"/>
    </location>
</feature>